<keyword evidence="2" id="KW-1133">Transmembrane helix</keyword>
<feature type="transmembrane region" description="Helical" evidence="2">
    <location>
        <begin position="41"/>
        <end position="59"/>
    </location>
</feature>
<feature type="transmembrane region" description="Helical" evidence="2">
    <location>
        <begin position="319"/>
        <end position="337"/>
    </location>
</feature>
<keyword evidence="4" id="KW-1185">Reference proteome</keyword>
<keyword evidence="2" id="KW-0812">Transmembrane</keyword>
<feature type="transmembrane region" description="Helical" evidence="2">
    <location>
        <begin position="343"/>
        <end position="362"/>
    </location>
</feature>
<feature type="transmembrane region" description="Helical" evidence="2">
    <location>
        <begin position="89"/>
        <end position="106"/>
    </location>
</feature>
<feature type="transmembrane region" description="Helical" evidence="2">
    <location>
        <begin position="487"/>
        <end position="508"/>
    </location>
</feature>
<feature type="compositionally biased region" description="Basic residues" evidence="1">
    <location>
        <begin position="549"/>
        <end position="559"/>
    </location>
</feature>
<feature type="transmembrane region" description="Helical" evidence="2">
    <location>
        <begin position="190"/>
        <end position="214"/>
    </location>
</feature>
<evidence type="ECO:0000256" key="1">
    <source>
        <dbReference type="SAM" id="MobiDB-lite"/>
    </source>
</evidence>
<keyword evidence="2" id="KW-0472">Membrane</keyword>
<feature type="transmembrane region" description="Helical" evidence="2">
    <location>
        <begin position="455"/>
        <end position="475"/>
    </location>
</feature>
<comment type="caution">
    <text evidence="3">The sequence shown here is derived from an EMBL/GenBank/DDBJ whole genome shotgun (WGS) entry which is preliminary data.</text>
</comment>
<feature type="region of interest" description="Disordered" evidence="1">
    <location>
        <begin position="539"/>
        <end position="559"/>
    </location>
</feature>
<feature type="transmembrane region" description="Helical" evidence="2">
    <location>
        <begin position="297"/>
        <end position="314"/>
    </location>
</feature>
<accession>A0ABV4X541</accession>
<feature type="transmembrane region" description="Helical" evidence="2">
    <location>
        <begin position="149"/>
        <end position="170"/>
    </location>
</feature>
<organism evidence="3 4">
    <name type="scientific">Floridaenema aerugineum BLCC-F46</name>
    <dbReference type="NCBI Taxonomy" id="3153654"/>
    <lineage>
        <taxon>Bacteria</taxon>
        <taxon>Bacillati</taxon>
        <taxon>Cyanobacteriota</taxon>
        <taxon>Cyanophyceae</taxon>
        <taxon>Oscillatoriophycideae</taxon>
        <taxon>Aerosakkonematales</taxon>
        <taxon>Aerosakkonemataceae</taxon>
        <taxon>Floridanema</taxon>
        <taxon>Floridanema aerugineum</taxon>
    </lineage>
</organism>
<reference evidence="3 4" key="1">
    <citation type="submission" date="2024-09" db="EMBL/GenBank/DDBJ databases">
        <title>Floridaenema gen nov. (Aerosakkonemataceae, Aerosakkonematales ord. nov., Cyanobacteria) from benthic tropical and subtropical fresh waters, with the description of four new species.</title>
        <authorList>
            <person name="Moretto J.A."/>
            <person name="Berthold D.E."/>
            <person name="Lefler F.W."/>
            <person name="Huang I.-S."/>
            <person name="Laughinghouse H. IV."/>
        </authorList>
    </citation>
    <scope>NUCLEOTIDE SEQUENCE [LARGE SCALE GENOMIC DNA]</scope>
    <source>
        <strain evidence="3 4">BLCC-F46</strain>
    </source>
</reference>
<dbReference type="EMBL" id="JBHFNQ010000084">
    <property type="protein sequence ID" value="MFB2877318.1"/>
    <property type="molecule type" value="Genomic_DNA"/>
</dbReference>
<dbReference type="Proteomes" id="UP001576774">
    <property type="component" value="Unassembled WGS sequence"/>
</dbReference>
<evidence type="ECO:0000313" key="4">
    <source>
        <dbReference type="Proteomes" id="UP001576774"/>
    </source>
</evidence>
<evidence type="ECO:0000256" key="2">
    <source>
        <dbReference type="SAM" id="Phobius"/>
    </source>
</evidence>
<feature type="transmembrane region" description="Helical" evidence="2">
    <location>
        <begin position="226"/>
        <end position="245"/>
    </location>
</feature>
<feature type="compositionally biased region" description="Basic and acidic residues" evidence="1">
    <location>
        <begin position="539"/>
        <end position="548"/>
    </location>
</feature>
<protein>
    <submittedName>
        <fullName evidence="3">Hormogonium polysaccharide biosynthesis protein HpsL</fullName>
    </submittedName>
</protein>
<proteinExistence type="predicted"/>
<dbReference type="InterPro" id="IPR049753">
    <property type="entry name" value="EPS_HpsL-like"/>
</dbReference>
<feature type="transmembrane region" description="Helical" evidence="2">
    <location>
        <begin position="65"/>
        <end position="82"/>
    </location>
</feature>
<gene>
    <name evidence="3" type="primary">hpsL</name>
    <name evidence="3" type="ORF">ACE1CC_10575</name>
</gene>
<dbReference type="RefSeq" id="WP_413270419.1">
    <property type="nucleotide sequence ID" value="NZ_JBHFNQ010000084.1"/>
</dbReference>
<feature type="transmembrane region" description="Helical" evidence="2">
    <location>
        <begin position="367"/>
        <end position="385"/>
    </location>
</feature>
<sequence length="559" mass="61705">MRKLKSKRKSKKQDNATETITVSLKEQLIQKRKAAQAKKEFISFTSSVLFLAIFLGLLLFPVGGIKASLAAFGGIFCMIMSFKYPRQALWAFMFYVPFGGTVVYALAGGNALFQLAKDGFYIPAVVTIYQECKRKRLPFLIPDGLKTSLFFLLAVCVLTLLLVNGAQQFGPACSSLPRGARIPCRDGQPILLGILGLKVLLGYLPLITCAFYLIRSKRELLFLTRTNTVLAIVCCALGFIQYYFLTSGRCAGTRGFSGDALFKATLEARCLVGGSLVFSPEVGMIRLPGTFVSPWHWAWYLISGAFLTFATAFSDPAPLWRITGLVGMLAVLVNAVISGQRIALALVPLVFIILLVLTGQLANLKRFLPIAAGVAVAVTIGTMLFPDLVQERVDSFIGRWNAAPPTDFIAAQAENSSKKSDGFFGQGLGRATNSARAFGNVDLIETYYPKILHEIGPLGLLGFLGLVTSLTYFTFKAYRSVKEPNLRSFAASFWVFVLVISYNTYWYPLDTDPVAVYYWFFAGVILKLPQIDKEEREKLKATEVEDPKSKKKKKVKKKV</sequence>
<name>A0ABV4X541_9CYAN</name>
<evidence type="ECO:0000313" key="3">
    <source>
        <dbReference type="EMBL" id="MFB2877318.1"/>
    </source>
</evidence>
<dbReference type="NCBIfam" id="NF038300">
    <property type="entry name" value="EPS_HpsL"/>
    <property type="match status" value="1"/>
</dbReference>